<feature type="transmembrane region" description="Helical" evidence="8">
    <location>
        <begin position="297"/>
        <end position="314"/>
    </location>
</feature>
<evidence type="ECO:0000256" key="5">
    <source>
        <dbReference type="ARBA" id="ARBA00022737"/>
    </source>
</evidence>
<reference evidence="11" key="1">
    <citation type="journal article" date="2019" name="Int. J. Syst. Evol. Microbiol.">
        <title>The Global Catalogue of Microorganisms (GCM) 10K type strain sequencing project: providing services to taxonomists for standard genome sequencing and annotation.</title>
        <authorList>
            <consortium name="The Broad Institute Genomics Platform"/>
            <consortium name="The Broad Institute Genome Sequencing Center for Infectious Disease"/>
            <person name="Wu L."/>
            <person name="Ma J."/>
        </authorList>
    </citation>
    <scope>NUCLEOTIDE SEQUENCE [LARGE SCALE GENOMIC DNA]</scope>
    <source>
        <strain evidence="11">CGMCC 1.12806</strain>
    </source>
</reference>
<evidence type="ECO:0000313" key="10">
    <source>
        <dbReference type="EMBL" id="GGA59646.1"/>
    </source>
</evidence>
<evidence type="ECO:0000256" key="3">
    <source>
        <dbReference type="ARBA" id="ARBA00022475"/>
    </source>
</evidence>
<comment type="subcellular location">
    <subcellularLocation>
        <location evidence="1">Cell membrane</location>
        <topology evidence="1">Multi-pass membrane protein</topology>
    </subcellularLocation>
</comment>
<keyword evidence="6 8" id="KW-1133">Transmembrane helix</keyword>
<keyword evidence="7 8" id="KW-0472">Membrane</keyword>
<name>A0ABQ1H6X0_9GAMM</name>
<feature type="transmembrane region" description="Helical" evidence="8">
    <location>
        <begin position="150"/>
        <end position="168"/>
    </location>
</feature>
<feature type="transmembrane region" description="Helical" evidence="8">
    <location>
        <begin position="208"/>
        <end position="229"/>
    </location>
</feature>
<feature type="transmembrane region" description="Helical" evidence="8">
    <location>
        <begin position="125"/>
        <end position="143"/>
    </location>
</feature>
<dbReference type="Proteomes" id="UP000627464">
    <property type="component" value="Unassembled WGS sequence"/>
</dbReference>
<protein>
    <submittedName>
        <fullName evidence="10">Membrane protein</fullName>
    </submittedName>
</protein>
<feature type="transmembrane region" description="Helical" evidence="8">
    <location>
        <begin position="97"/>
        <end position="119"/>
    </location>
</feature>
<dbReference type="Pfam" id="PF00892">
    <property type="entry name" value="EamA"/>
    <property type="match status" value="2"/>
</dbReference>
<gene>
    <name evidence="10" type="primary">yigM</name>
    <name evidence="10" type="ORF">GCM10011328_38910</name>
</gene>
<dbReference type="InterPro" id="IPR037185">
    <property type="entry name" value="EmrE-like"/>
</dbReference>
<keyword evidence="5" id="KW-0677">Repeat</keyword>
<dbReference type="InterPro" id="IPR004779">
    <property type="entry name" value="CO/AA/NH_transpt"/>
</dbReference>
<dbReference type="SUPFAM" id="SSF103481">
    <property type="entry name" value="Multidrug resistance efflux transporter EmrE"/>
    <property type="match status" value="2"/>
</dbReference>
<feature type="transmembrane region" description="Helical" evidence="8">
    <location>
        <begin position="31"/>
        <end position="61"/>
    </location>
</feature>
<keyword evidence="11" id="KW-1185">Reference proteome</keyword>
<feature type="transmembrane region" description="Helical" evidence="8">
    <location>
        <begin position="67"/>
        <end position="85"/>
    </location>
</feature>
<proteinExistence type="predicted"/>
<sequence>MCLLSLGLLLYRRKPTFDAAPFQLPLQSATFFIFGLNAVPLLIITTILWAFSFSLIGVYLAGQVDSVFAVLVRLGLAALVFLPFLRWKGYPVKTLLMYMGVGAMQLGIMYLISFEAYLYLSVPEFLLFTVMTPLYVTLIYDLISGRKIRIGYALSALLAVVGAAIIRYDHISEHFIIGLLLVQAANLCFALGQVGYKRLMETHPMPQHTAFSWFYLGALLCAVVAWCLWGNPQKLPTTDLQWGILVWLGIGASGLGYFMWNYGATQVDAGTLGIMNNFHVPAGLLVNLAIWQQQPHWPSFILGAAVIMSSLWVHRRWVVPHREQKADDRTRAGAQNE</sequence>
<keyword evidence="4 8" id="KW-0812">Transmembrane</keyword>
<comment type="caution">
    <text evidence="10">The sequence shown here is derived from an EMBL/GenBank/DDBJ whole genome shotgun (WGS) entry which is preliminary data.</text>
</comment>
<feature type="domain" description="EamA" evidence="9">
    <location>
        <begin position="39"/>
        <end position="166"/>
    </location>
</feature>
<evidence type="ECO:0000256" key="2">
    <source>
        <dbReference type="ARBA" id="ARBA00022448"/>
    </source>
</evidence>
<dbReference type="NCBIfam" id="TIGR00950">
    <property type="entry name" value="2A78"/>
    <property type="match status" value="1"/>
</dbReference>
<dbReference type="PANTHER" id="PTHR42920:SF5">
    <property type="entry name" value="EAMA DOMAIN-CONTAINING PROTEIN"/>
    <property type="match status" value="1"/>
</dbReference>
<evidence type="ECO:0000259" key="9">
    <source>
        <dbReference type="Pfam" id="PF00892"/>
    </source>
</evidence>
<accession>A0ABQ1H6X0</accession>
<keyword evidence="2" id="KW-0813">Transport</keyword>
<dbReference type="EMBL" id="BMFZ01000013">
    <property type="protein sequence ID" value="GGA59646.1"/>
    <property type="molecule type" value="Genomic_DNA"/>
</dbReference>
<evidence type="ECO:0000256" key="4">
    <source>
        <dbReference type="ARBA" id="ARBA00022692"/>
    </source>
</evidence>
<feature type="transmembrane region" description="Helical" evidence="8">
    <location>
        <begin position="174"/>
        <end position="196"/>
    </location>
</feature>
<dbReference type="InterPro" id="IPR051258">
    <property type="entry name" value="Diverse_Substrate_Transporter"/>
</dbReference>
<evidence type="ECO:0000313" key="11">
    <source>
        <dbReference type="Proteomes" id="UP000627464"/>
    </source>
</evidence>
<keyword evidence="3" id="KW-1003">Cell membrane</keyword>
<evidence type="ECO:0000256" key="8">
    <source>
        <dbReference type="SAM" id="Phobius"/>
    </source>
</evidence>
<feature type="domain" description="EamA" evidence="9">
    <location>
        <begin position="177"/>
        <end position="312"/>
    </location>
</feature>
<organism evidence="10 11">
    <name type="scientific">Hafnia psychrotolerans</name>
    <dbReference type="NCBI Taxonomy" id="1477018"/>
    <lineage>
        <taxon>Bacteria</taxon>
        <taxon>Pseudomonadati</taxon>
        <taxon>Pseudomonadota</taxon>
        <taxon>Gammaproteobacteria</taxon>
        <taxon>Enterobacterales</taxon>
        <taxon>Hafniaceae</taxon>
        <taxon>Hafnia</taxon>
    </lineage>
</organism>
<feature type="transmembrane region" description="Helical" evidence="8">
    <location>
        <begin position="241"/>
        <end position="260"/>
    </location>
</feature>
<evidence type="ECO:0000256" key="1">
    <source>
        <dbReference type="ARBA" id="ARBA00004651"/>
    </source>
</evidence>
<dbReference type="PANTHER" id="PTHR42920">
    <property type="entry name" value="OS03G0707200 PROTEIN-RELATED"/>
    <property type="match status" value="1"/>
</dbReference>
<evidence type="ECO:0000256" key="7">
    <source>
        <dbReference type="ARBA" id="ARBA00023136"/>
    </source>
</evidence>
<evidence type="ECO:0000256" key="6">
    <source>
        <dbReference type="ARBA" id="ARBA00022989"/>
    </source>
</evidence>
<dbReference type="InterPro" id="IPR000620">
    <property type="entry name" value="EamA_dom"/>
</dbReference>